<keyword evidence="2" id="KW-1185">Reference proteome</keyword>
<reference evidence="1 2" key="1">
    <citation type="submission" date="2018-11" db="EMBL/GenBank/DDBJ databases">
        <authorList>
            <consortium name="Pathogen Informatics"/>
        </authorList>
    </citation>
    <scope>NUCLEOTIDE SEQUENCE [LARGE SCALE GENOMIC DNA]</scope>
</reference>
<dbReference type="Proteomes" id="UP000281553">
    <property type="component" value="Unassembled WGS sequence"/>
</dbReference>
<dbReference type="EMBL" id="UYRU01044919">
    <property type="protein sequence ID" value="VDK88126.1"/>
    <property type="molecule type" value="Genomic_DNA"/>
</dbReference>
<organism evidence="1 2">
    <name type="scientific">Dibothriocephalus latus</name>
    <name type="common">Fish tapeworm</name>
    <name type="synonym">Diphyllobothrium latum</name>
    <dbReference type="NCBI Taxonomy" id="60516"/>
    <lineage>
        <taxon>Eukaryota</taxon>
        <taxon>Metazoa</taxon>
        <taxon>Spiralia</taxon>
        <taxon>Lophotrochozoa</taxon>
        <taxon>Platyhelminthes</taxon>
        <taxon>Cestoda</taxon>
        <taxon>Eucestoda</taxon>
        <taxon>Diphyllobothriidea</taxon>
        <taxon>Diphyllobothriidae</taxon>
        <taxon>Dibothriocephalus</taxon>
    </lineage>
</organism>
<evidence type="ECO:0000313" key="2">
    <source>
        <dbReference type="Proteomes" id="UP000281553"/>
    </source>
</evidence>
<sequence length="154" mass="16711">MAVLSAQTSTKSRSQTVASNTFVGPTVAKVPASPVCDADPKVLITVGVYQHSREHDIEEGRRQNAVMLHSIGPCEGFGHRSVVSDPCRYPVVELSKHVRGPLRTAESLHGFPDFIVVNCAKGFRQLQKDGGIETDDGHVFETLRNLSLVSTLSE</sequence>
<dbReference type="AlphaFoldDB" id="A0A3P6TJC4"/>
<protein>
    <submittedName>
        <fullName evidence="1">Uncharacterized protein</fullName>
    </submittedName>
</protein>
<dbReference type="OrthoDB" id="6308550at2759"/>
<evidence type="ECO:0000313" key="1">
    <source>
        <dbReference type="EMBL" id="VDK88126.1"/>
    </source>
</evidence>
<gene>
    <name evidence="1" type="ORF">DILT_LOCUS4149</name>
</gene>
<name>A0A3P6TJC4_DIBLA</name>
<proteinExistence type="predicted"/>
<accession>A0A3P6TJC4</accession>